<sequence length="461" mass="50219">MVFDPVSFGIAAGAFGFLTGTIGGTVASIFGIIGGIQARIPSGVETYTRVRVGIGLDPGEFQVEPYGGDVPGVSIYDDVGNGLGFSSGCIFPCLIRYGQKKIKAGNFRDIQIRQKTDNQRNNGVPTYVAVSAGGTDAICISYISLTDFSGLHHGWVGDVGAECGGDWFYSTQIVGNNNYRPRCVWISSDPNFTLGHTAMGMHITDFSIESSTQVGLRDEYRRDRRTMCGSLPRFSFYTKFKLGKDWLPVFHPTLQYTENGATRDIAQLWTDGVTHKGRQRGVPAPSRYRPTRPSERPAEEPAEELAQMPVNATAAQGRTQTRIRRRKEKRNGPSIQSAGNHTQSFYDLIVTTNTPEHDVATLCNSPSSLGPSLVNYKQGKFCDMSTKKIWPVCHGYGGCNCLSLGSYSSGSDNSTSMNKTAVPQAEGVIPYMHACGKRTLGGRSSSTDAQDHLFKKVIQWA</sequence>
<feature type="region of interest" description="Disordered" evidence="1">
    <location>
        <begin position="275"/>
        <end position="340"/>
    </location>
</feature>
<protein>
    <submittedName>
        <fullName evidence="3">Uncharacterized protein</fullName>
    </submittedName>
</protein>
<evidence type="ECO:0000313" key="3">
    <source>
        <dbReference type="EMBL" id="KAF2237057.1"/>
    </source>
</evidence>
<proteinExistence type="predicted"/>
<dbReference type="OrthoDB" id="5365129at2759"/>
<gene>
    <name evidence="3" type="ORF">EV356DRAFT_565149</name>
</gene>
<feature type="transmembrane region" description="Helical" evidence="2">
    <location>
        <begin position="6"/>
        <end position="33"/>
    </location>
</feature>
<keyword evidence="4" id="KW-1185">Reference proteome</keyword>
<dbReference type="AlphaFoldDB" id="A0A6A6HG89"/>
<reference evidence="3" key="1">
    <citation type="journal article" date="2020" name="Stud. Mycol.">
        <title>101 Dothideomycetes genomes: a test case for predicting lifestyles and emergence of pathogens.</title>
        <authorList>
            <person name="Haridas S."/>
            <person name="Albert R."/>
            <person name="Binder M."/>
            <person name="Bloem J."/>
            <person name="Labutti K."/>
            <person name="Salamov A."/>
            <person name="Andreopoulos B."/>
            <person name="Baker S."/>
            <person name="Barry K."/>
            <person name="Bills G."/>
            <person name="Bluhm B."/>
            <person name="Cannon C."/>
            <person name="Castanera R."/>
            <person name="Culley D."/>
            <person name="Daum C."/>
            <person name="Ezra D."/>
            <person name="Gonzalez J."/>
            <person name="Henrissat B."/>
            <person name="Kuo A."/>
            <person name="Liang C."/>
            <person name="Lipzen A."/>
            <person name="Lutzoni F."/>
            <person name="Magnuson J."/>
            <person name="Mondo S."/>
            <person name="Nolan M."/>
            <person name="Ohm R."/>
            <person name="Pangilinan J."/>
            <person name="Park H.-J."/>
            <person name="Ramirez L."/>
            <person name="Alfaro M."/>
            <person name="Sun H."/>
            <person name="Tritt A."/>
            <person name="Yoshinaga Y."/>
            <person name="Zwiers L.-H."/>
            <person name="Turgeon B."/>
            <person name="Goodwin S."/>
            <person name="Spatafora J."/>
            <person name="Crous P."/>
            <person name="Grigoriev I."/>
        </authorList>
    </citation>
    <scope>NUCLEOTIDE SEQUENCE</scope>
    <source>
        <strain evidence="3">Tuck. ex Michener</strain>
    </source>
</reference>
<keyword evidence="2" id="KW-0812">Transmembrane</keyword>
<evidence type="ECO:0000256" key="2">
    <source>
        <dbReference type="SAM" id="Phobius"/>
    </source>
</evidence>
<accession>A0A6A6HG89</accession>
<dbReference type="EMBL" id="ML991782">
    <property type="protein sequence ID" value="KAF2237057.1"/>
    <property type="molecule type" value="Genomic_DNA"/>
</dbReference>
<keyword evidence="2" id="KW-1133">Transmembrane helix</keyword>
<evidence type="ECO:0000313" key="4">
    <source>
        <dbReference type="Proteomes" id="UP000800092"/>
    </source>
</evidence>
<organism evidence="3 4">
    <name type="scientific">Viridothelium virens</name>
    <name type="common">Speckled blister lichen</name>
    <name type="synonym">Trypethelium virens</name>
    <dbReference type="NCBI Taxonomy" id="1048519"/>
    <lineage>
        <taxon>Eukaryota</taxon>
        <taxon>Fungi</taxon>
        <taxon>Dikarya</taxon>
        <taxon>Ascomycota</taxon>
        <taxon>Pezizomycotina</taxon>
        <taxon>Dothideomycetes</taxon>
        <taxon>Dothideomycetes incertae sedis</taxon>
        <taxon>Trypetheliales</taxon>
        <taxon>Trypetheliaceae</taxon>
        <taxon>Viridothelium</taxon>
    </lineage>
</organism>
<keyword evidence="2" id="KW-0472">Membrane</keyword>
<dbReference type="Proteomes" id="UP000800092">
    <property type="component" value="Unassembled WGS sequence"/>
</dbReference>
<name>A0A6A6HG89_VIRVR</name>
<evidence type="ECO:0000256" key="1">
    <source>
        <dbReference type="SAM" id="MobiDB-lite"/>
    </source>
</evidence>